<evidence type="ECO:0008006" key="3">
    <source>
        <dbReference type="Google" id="ProtNLM"/>
    </source>
</evidence>
<comment type="caution">
    <text evidence="1">The sequence shown here is derived from an EMBL/GenBank/DDBJ whole genome shotgun (WGS) entry which is preliminary data.</text>
</comment>
<gene>
    <name evidence="1" type="ORF">AB675_1649</name>
</gene>
<protein>
    <recommendedName>
        <fullName evidence="3">Transcription factor domain-containing protein</fullName>
    </recommendedName>
</protein>
<evidence type="ECO:0000313" key="1">
    <source>
        <dbReference type="EMBL" id="KPI36087.1"/>
    </source>
</evidence>
<keyword evidence="2" id="KW-1185">Reference proteome</keyword>
<dbReference type="VEuPathDB" id="FungiDB:AB675_1649"/>
<proteinExistence type="predicted"/>
<name>A0A0N1HMP4_9EURO</name>
<evidence type="ECO:0000313" key="2">
    <source>
        <dbReference type="Proteomes" id="UP000038010"/>
    </source>
</evidence>
<organism evidence="1 2">
    <name type="scientific">Cyphellophora attinorum</name>
    <dbReference type="NCBI Taxonomy" id="1664694"/>
    <lineage>
        <taxon>Eukaryota</taxon>
        <taxon>Fungi</taxon>
        <taxon>Dikarya</taxon>
        <taxon>Ascomycota</taxon>
        <taxon>Pezizomycotina</taxon>
        <taxon>Eurotiomycetes</taxon>
        <taxon>Chaetothyriomycetidae</taxon>
        <taxon>Chaetothyriales</taxon>
        <taxon>Cyphellophoraceae</taxon>
        <taxon>Cyphellophora</taxon>
    </lineage>
</organism>
<dbReference type="Proteomes" id="UP000038010">
    <property type="component" value="Unassembled WGS sequence"/>
</dbReference>
<dbReference type="RefSeq" id="XP_017996050.1">
    <property type="nucleotide sequence ID" value="XM_018141552.1"/>
</dbReference>
<dbReference type="GeneID" id="28733432"/>
<dbReference type="OrthoDB" id="10688392at2759"/>
<reference evidence="1 2" key="1">
    <citation type="submission" date="2015-06" db="EMBL/GenBank/DDBJ databases">
        <title>Draft genome of the ant-associated black yeast Phialophora attae CBS 131958.</title>
        <authorList>
            <person name="Moreno L.F."/>
            <person name="Stielow B.J."/>
            <person name="de Hoog S."/>
            <person name="Vicente V.A."/>
            <person name="Weiss V.A."/>
            <person name="de Vries M."/>
            <person name="Cruz L.M."/>
            <person name="Souza E.M."/>
        </authorList>
    </citation>
    <scope>NUCLEOTIDE SEQUENCE [LARGE SCALE GENOMIC DNA]</scope>
    <source>
        <strain evidence="1 2">CBS 131958</strain>
    </source>
</reference>
<dbReference type="AlphaFoldDB" id="A0A0N1HMP4"/>
<accession>A0A0N1HMP4</accession>
<dbReference type="EMBL" id="LFJN01000034">
    <property type="protein sequence ID" value="KPI36087.1"/>
    <property type="molecule type" value="Genomic_DNA"/>
</dbReference>
<sequence>MATDDLVLEDMLDVTDDEVSRAILELQQWLEFAAAIMPKGPPGGQYGNGDVGVFPADSSMAKLINFWHEGLVPPTSKCTIVDGVKVPERAWSLARATMEDLSHGYASLAFTAYCYTGLVKDAEIATYLASSRLRAIRHLRRQVDLGIVNPGAVTMLLAHELITRDYDAATTHASFLFKLLEQAQLLAASSGGIKIGMNRHCLFFVETMRTTALMVPTHRLVDEWQISTRDLDRWATTSPDTALVERATSTALLDITALSDATLIALFEQIRRLDAYMHASLDANYVTYSAAYQLSCSLIVLSGRLLNYSLDLTNDPLRRAAALAALYYLRLRERSEFVNFSSSASRGEAFMLKCFSQGPLIAANLSDLLVQSDREGSVHTVPSAKGSPMLSKDESDWESIGPELRLRIWILYVGAFIEQTADYTQSPNLRRTHHHEGLQFQLVLTSLLARAYADLLAGFLVLPVQPGAATVPLLEDLIEPELQGMSEIPASIRRSTSETHANQQGEQDNFQYVYGPKWLNMVLRTWGIGNRDGGKGVGGFKLPCVANTAATTAHK</sequence>